<dbReference type="Pfam" id="PF04365">
    <property type="entry name" value="BrnT_toxin"/>
    <property type="match status" value="1"/>
</dbReference>
<protein>
    <submittedName>
        <fullName evidence="1">BrnT family toxin</fullName>
    </submittedName>
</protein>
<proteinExistence type="predicted"/>
<gene>
    <name evidence="1" type="ORF">Q7A36_33485</name>
</gene>
<reference evidence="1 2" key="1">
    <citation type="submission" date="2023-08" db="EMBL/GenBank/DDBJ databases">
        <title>The draft genome sequence of Paracraurococcus sp. LOR1-02.</title>
        <authorList>
            <person name="Kingkaew E."/>
            <person name="Tanasupawat S."/>
        </authorList>
    </citation>
    <scope>NUCLEOTIDE SEQUENCE [LARGE SCALE GENOMIC DNA]</scope>
    <source>
        <strain evidence="1 2">LOR1-02</strain>
    </source>
</reference>
<organism evidence="1 2">
    <name type="scientific">Paracraurococcus lichenis</name>
    <dbReference type="NCBI Taxonomy" id="3064888"/>
    <lineage>
        <taxon>Bacteria</taxon>
        <taxon>Pseudomonadati</taxon>
        <taxon>Pseudomonadota</taxon>
        <taxon>Alphaproteobacteria</taxon>
        <taxon>Acetobacterales</taxon>
        <taxon>Roseomonadaceae</taxon>
        <taxon>Paracraurococcus</taxon>
    </lineage>
</organism>
<sequence>MAGEAFHVGWRLDKAARNLRKHHVGFAEAATVLDDMHACSEPQDEAGEPREKLIGRSSTGRLLAIAVYIEVATGRESAEDIGFIRIISARAATPTEEALYLS</sequence>
<dbReference type="EMBL" id="JAUTWS010000080">
    <property type="protein sequence ID" value="MDO9713289.1"/>
    <property type="molecule type" value="Genomic_DNA"/>
</dbReference>
<evidence type="ECO:0000313" key="1">
    <source>
        <dbReference type="EMBL" id="MDO9713289.1"/>
    </source>
</evidence>
<dbReference type="InterPro" id="IPR007460">
    <property type="entry name" value="BrnT_toxin"/>
</dbReference>
<keyword evidence="2" id="KW-1185">Reference proteome</keyword>
<name>A0ABT9EAR3_9PROT</name>
<dbReference type="Gene3D" id="3.10.450.530">
    <property type="entry name" value="Ribonuclease toxin, BrnT, of type II toxin-antitoxin system"/>
    <property type="match status" value="1"/>
</dbReference>
<evidence type="ECO:0000313" key="2">
    <source>
        <dbReference type="Proteomes" id="UP001243009"/>
    </source>
</evidence>
<accession>A0ABT9EAR3</accession>
<dbReference type="InterPro" id="IPR038573">
    <property type="entry name" value="BrnT_sf"/>
</dbReference>
<dbReference type="RefSeq" id="WP_305108148.1">
    <property type="nucleotide sequence ID" value="NZ_JAUTWS010000080.1"/>
</dbReference>
<comment type="caution">
    <text evidence="1">The sequence shown here is derived from an EMBL/GenBank/DDBJ whole genome shotgun (WGS) entry which is preliminary data.</text>
</comment>
<dbReference type="Proteomes" id="UP001243009">
    <property type="component" value="Unassembled WGS sequence"/>
</dbReference>